<proteinExistence type="predicted"/>
<evidence type="ECO:0000313" key="1">
    <source>
        <dbReference type="EMBL" id="RXH54815.1"/>
    </source>
</evidence>
<name>A0A4Q0SUV3_9BACT</name>
<comment type="caution">
    <text evidence="1">The sequence shown here is derived from an EMBL/GenBank/DDBJ whole genome shotgun (WGS) entry which is preliminary data.</text>
</comment>
<dbReference type="AlphaFoldDB" id="A0A4Q0SUV3"/>
<organism evidence="1 2">
    <name type="scientific">Granulicella sibirica</name>
    <dbReference type="NCBI Taxonomy" id="2479048"/>
    <lineage>
        <taxon>Bacteria</taxon>
        <taxon>Pseudomonadati</taxon>
        <taxon>Acidobacteriota</taxon>
        <taxon>Terriglobia</taxon>
        <taxon>Terriglobales</taxon>
        <taxon>Acidobacteriaceae</taxon>
        <taxon>Granulicella</taxon>
    </lineage>
</organism>
<dbReference type="OrthoDB" id="9157572at2"/>
<accession>A0A4Q0SUV3</accession>
<reference evidence="1 2" key="1">
    <citation type="submission" date="2018-11" db="EMBL/GenBank/DDBJ databases">
        <authorList>
            <person name="Mardanov A.V."/>
            <person name="Ravin N.V."/>
            <person name="Dedysh S.N."/>
        </authorList>
    </citation>
    <scope>NUCLEOTIDE SEQUENCE [LARGE SCALE GENOMIC DNA]</scope>
    <source>
        <strain evidence="1 2">AF10</strain>
    </source>
</reference>
<keyword evidence="2" id="KW-1185">Reference proteome</keyword>
<protein>
    <submittedName>
        <fullName evidence="1">Uncharacterized protein</fullName>
    </submittedName>
</protein>
<reference evidence="2" key="2">
    <citation type="submission" date="2019-02" db="EMBL/GenBank/DDBJ databases">
        <title>Granulicella sibirica sp. nov., a psychrotolerant acidobacterium isolated from an organic soil layer in forested tundra, West Siberia.</title>
        <authorList>
            <person name="Oshkin I.Y."/>
            <person name="Kulichevskaya I.S."/>
            <person name="Rijpstra W.I.C."/>
            <person name="Sinninghe Damste J.S."/>
            <person name="Rakitin A.L."/>
            <person name="Ravin N.V."/>
            <person name="Dedysh S.N."/>
        </authorList>
    </citation>
    <scope>NUCLEOTIDE SEQUENCE [LARGE SCALE GENOMIC DNA]</scope>
    <source>
        <strain evidence="2">AF10</strain>
    </source>
</reference>
<dbReference type="RefSeq" id="WP_150133269.1">
    <property type="nucleotide sequence ID" value="NZ_RDSM01000003.1"/>
</dbReference>
<gene>
    <name evidence="1" type="ORF">GRAN_3919</name>
</gene>
<sequence length="63" mass="6854">MAAIRVNEVPVQAALFQYVGRTRLAAVGQVTRQVYRFETPGAKVIVDGRDVASLTSVPVLVRL</sequence>
<dbReference type="EMBL" id="RDSM01000003">
    <property type="protein sequence ID" value="RXH54815.1"/>
    <property type="molecule type" value="Genomic_DNA"/>
</dbReference>
<evidence type="ECO:0000313" key="2">
    <source>
        <dbReference type="Proteomes" id="UP000289437"/>
    </source>
</evidence>
<dbReference type="Proteomes" id="UP000289437">
    <property type="component" value="Unassembled WGS sequence"/>
</dbReference>